<dbReference type="AlphaFoldDB" id="A0A386ZCE8"/>
<keyword evidence="1 4" id="KW-0808">Transferase</keyword>
<dbReference type="PANTHER" id="PTHR43877:SF2">
    <property type="entry name" value="AMINOALKYLPHOSPHONATE N-ACETYLTRANSFERASE-RELATED"/>
    <property type="match status" value="1"/>
</dbReference>
<dbReference type="PANTHER" id="PTHR43877">
    <property type="entry name" value="AMINOALKYLPHOSPHONATE N-ACETYLTRANSFERASE-RELATED-RELATED"/>
    <property type="match status" value="1"/>
</dbReference>
<evidence type="ECO:0000259" key="3">
    <source>
        <dbReference type="PROSITE" id="PS51186"/>
    </source>
</evidence>
<evidence type="ECO:0000256" key="1">
    <source>
        <dbReference type="ARBA" id="ARBA00022679"/>
    </source>
</evidence>
<dbReference type="InterPro" id="IPR016181">
    <property type="entry name" value="Acyl_CoA_acyltransferase"/>
</dbReference>
<evidence type="ECO:0000313" key="4">
    <source>
        <dbReference type="EMBL" id="AYF75280.1"/>
    </source>
</evidence>
<dbReference type="InterPro" id="IPR000182">
    <property type="entry name" value="GNAT_dom"/>
</dbReference>
<dbReference type="SUPFAM" id="SSF55729">
    <property type="entry name" value="Acyl-CoA N-acyltransferases (Nat)"/>
    <property type="match status" value="1"/>
</dbReference>
<dbReference type="KEGG" id="nyu:D7D52_16960"/>
<dbReference type="CDD" id="cd04301">
    <property type="entry name" value="NAT_SF"/>
    <property type="match status" value="1"/>
</dbReference>
<name>A0A386ZCE8_9NOCA</name>
<accession>A0A386ZCE8</accession>
<dbReference type="OrthoDB" id="9799092at2"/>
<evidence type="ECO:0000313" key="5">
    <source>
        <dbReference type="Proteomes" id="UP000267164"/>
    </source>
</evidence>
<dbReference type="Proteomes" id="UP000267164">
    <property type="component" value="Chromosome"/>
</dbReference>
<dbReference type="Gene3D" id="3.40.630.30">
    <property type="match status" value="1"/>
</dbReference>
<sequence length="186" mass="20706">MMWSIRRATPGDGQHLRALRLQALSDAPEAFLETYDYAAGLSAAEWEARIERYRQPGKQLLVVGEANGVWCGMAGAFLDCERDSSDIALPVRPQDRWAMIWGMYTLPAERGSGLAAALCAEAFDWAATEARVDWLGLDVRDSNTRAIKFYQHEGFAVAARRFHPALNVTSLVMMRPVTTDASARRD</sequence>
<dbReference type="InterPro" id="IPR050832">
    <property type="entry name" value="Bact_Acetyltransf"/>
</dbReference>
<protein>
    <submittedName>
        <fullName evidence="4">GNAT family N-acetyltransferase</fullName>
    </submittedName>
</protein>
<dbReference type="EMBL" id="CP032568">
    <property type="protein sequence ID" value="AYF75280.1"/>
    <property type="molecule type" value="Genomic_DNA"/>
</dbReference>
<dbReference type="PROSITE" id="PS51186">
    <property type="entry name" value="GNAT"/>
    <property type="match status" value="1"/>
</dbReference>
<proteinExistence type="predicted"/>
<dbReference type="GO" id="GO:0016747">
    <property type="term" value="F:acyltransferase activity, transferring groups other than amino-acyl groups"/>
    <property type="evidence" value="ECO:0007669"/>
    <property type="project" value="InterPro"/>
</dbReference>
<gene>
    <name evidence="4" type="ORF">D7D52_16960</name>
</gene>
<organism evidence="4 5">
    <name type="scientific">Nocardia yunnanensis</name>
    <dbReference type="NCBI Taxonomy" id="2382165"/>
    <lineage>
        <taxon>Bacteria</taxon>
        <taxon>Bacillati</taxon>
        <taxon>Actinomycetota</taxon>
        <taxon>Actinomycetes</taxon>
        <taxon>Mycobacteriales</taxon>
        <taxon>Nocardiaceae</taxon>
        <taxon>Nocardia</taxon>
    </lineage>
</organism>
<reference evidence="4 5" key="1">
    <citation type="submission" date="2018-09" db="EMBL/GenBank/DDBJ databases">
        <title>Nocardia yunnanensis sp. nov., an actinomycete isolated from a soil sample.</title>
        <authorList>
            <person name="Zhang J."/>
        </authorList>
    </citation>
    <scope>NUCLEOTIDE SEQUENCE [LARGE SCALE GENOMIC DNA]</scope>
    <source>
        <strain evidence="4 5">CFHS0054</strain>
    </source>
</reference>
<keyword evidence="5" id="KW-1185">Reference proteome</keyword>
<feature type="domain" description="N-acetyltransferase" evidence="3">
    <location>
        <begin position="14"/>
        <end position="178"/>
    </location>
</feature>
<keyword evidence="2" id="KW-0012">Acyltransferase</keyword>
<evidence type="ECO:0000256" key="2">
    <source>
        <dbReference type="ARBA" id="ARBA00023315"/>
    </source>
</evidence>
<dbReference type="Pfam" id="PF00583">
    <property type="entry name" value="Acetyltransf_1"/>
    <property type="match status" value="1"/>
</dbReference>